<feature type="signal peptide" evidence="1">
    <location>
        <begin position="1"/>
        <end position="17"/>
    </location>
</feature>
<name>A0AAI8MQV1_9HELI</name>
<dbReference type="SUPFAM" id="SSF101874">
    <property type="entry name" value="YceI-like"/>
    <property type="match status" value="1"/>
</dbReference>
<dbReference type="Gene3D" id="2.40.128.110">
    <property type="entry name" value="Lipid/polyisoprenoid-binding, YceI-like"/>
    <property type="match status" value="1"/>
</dbReference>
<dbReference type="Pfam" id="PF04264">
    <property type="entry name" value="YceI"/>
    <property type="match status" value="1"/>
</dbReference>
<evidence type="ECO:0000256" key="1">
    <source>
        <dbReference type="SAM" id="SignalP"/>
    </source>
</evidence>
<dbReference type="PROSITE" id="PS51257">
    <property type="entry name" value="PROKAR_LIPOPROTEIN"/>
    <property type="match status" value="1"/>
</dbReference>
<dbReference type="RefSeq" id="WP_002955865.1">
    <property type="nucleotide sequence ID" value="NC_020555.1"/>
</dbReference>
<dbReference type="Proteomes" id="UP000006036">
    <property type="component" value="Chromosome 1"/>
</dbReference>
<reference evidence="4" key="1">
    <citation type="submission" date="2008-08" db="EMBL/GenBank/DDBJ databases">
        <title>Annotation of Helicobacter cinaedi strain CCUG 18818.</title>
        <authorList>
            <consortium name="The Broad Institute Genome Sequencing Platform"/>
            <person name="Fox J.G."/>
            <person name="Shen Z."/>
            <person name="Charoenlap N."/>
            <person name="Schauer D.B."/>
            <person name="Ward D."/>
            <person name="Mehta T."/>
            <person name="Young S."/>
            <person name="Jaffe D."/>
            <person name="Gnerre S."/>
            <person name="Berlin A."/>
            <person name="Heiman D."/>
            <person name="Hepburn T."/>
            <person name="Shea T."/>
            <person name="Sykes S."/>
            <person name="Alvarado L."/>
            <person name="Kodira C."/>
            <person name="Borodovsky M."/>
            <person name="Lander E."/>
            <person name="Galagan J."/>
            <person name="Nusbaum C."/>
            <person name="Birren B."/>
        </authorList>
    </citation>
    <scope>NUCLEOTIDE SEQUENCE</scope>
    <source>
        <strain evidence="4">CCUG 18818</strain>
    </source>
</reference>
<dbReference type="SMART" id="SM00867">
    <property type="entry name" value="YceI"/>
    <property type="match status" value="1"/>
</dbReference>
<dbReference type="InterPro" id="IPR036761">
    <property type="entry name" value="TTHA0802/YceI-like_sf"/>
</dbReference>
<dbReference type="EMBL" id="AP012492">
    <property type="protein sequence ID" value="BAM33382.1"/>
    <property type="molecule type" value="Genomic_DNA"/>
</dbReference>
<dbReference type="Proteomes" id="UP000005755">
    <property type="component" value="Unassembled WGS sequence"/>
</dbReference>
<reference evidence="5" key="4">
    <citation type="journal article" date="2014" name="Genome Announc.">
        <title>Draft genome sequences of six enterohepatic helicobacter species isolated from humans and one from rhesus macaques.</title>
        <authorList>
            <person name="Shen Z."/>
            <person name="Sheh A."/>
            <person name="Young S.K."/>
            <person name="Abouelliel A."/>
            <person name="Ward D.V."/>
            <person name="Earl A.M."/>
            <person name="Fox J.G."/>
        </authorList>
    </citation>
    <scope>NUCLEOTIDE SEQUENCE [LARGE SCALE GENOMIC DNA]</scope>
    <source>
        <strain evidence="5">CCUG 18818</strain>
    </source>
</reference>
<organism evidence="3 6">
    <name type="scientific">Helicobacter cinaedi CCUG 18818 = ATCC BAA-847</name>
    <dbReference type="NCBI Taxonomy" id="537971"/>
    <lineage>
        <taxon>Bacteria</taxon>
        <taxon>Pseudomonadati</taxon>
        <taxon>Campylobacterota</taxon>
        <taxon>Epsilonproteobacteria</taxon>
        <taxon>Campylobacterales</taxon>
        <taxon>Helicobacteraceae</taxon>
        <taxon>Helicobacter</taxon>
    </lineage>
</organism>
<dbReference type="EMBL" id="DS990391">
    <property type="protein sequence ID" value="EFR46018.1"/>
    <property type="molecule type" value="Genomic_DNA"/>
</dbReference>
<accession>A0AAI8MQV1</accession>
<evidence type="ECO:0000313" key="4">
    <source>
        <dbReference type="EMBL" id="EFR46018.1"/>
    </source>
</evidence>
<reference evidence="3" key="3">
    <citation type="submission" date="2012-07" db="EMBL/GenBank/DDBJ databases">
        <authorList>
            <person name="Akiyama T."/>
            <person name="Takeshita N."/>
            <person name="Ohmagari N."/>
            <person name="Kirikae T."/>
        </authorList>
    </citation>
    <scope>NUCLEOTIDE SEQUENCE</scope>
    <source>
        <strain evidence="3">ATCC BAA-847</strain>
    </source>
</reference>
<sequence>MKKIIMGIALIGSIACAATIDAQKAEVQWTAFKTPAKIGVKGKFDDVQFKFGTPNKTQSLESQLNNATATIDIMKVNTNDAGRDETLRKNFFDNFNKKEPIKVTFKDVIEGKDKGTILANVRMNGKSQKVPMQYEIVSKKLVAKGVLDLSEFGLENARTSLQKAVADLHENLTWSQVEIALEAPLK</sequence>
<dbReference type="KEGG" id="hcb:HCBAA847_2166"/>
<evidence type="ECO:0000313" key="3">
    <source>
        <dbReference type="EMBL" id="BAM33382.1"/>
    </source>
</evidence>
<proteinExistence type="predicted"/>
<protein>
    <submittedName>
        <fullName evidence="4">YceI-like domain protein</fullName>
    </submittedName>
</protein>
<dbReference type="InterPro" id="IPR007372">
    <property type="entry name" value="Lipid/polyisoprenoid-bd_YceI"/>
</dbReference>
<reference evidence="3 6" key="2">
    <citation type="journal article" date="2012" name="J. Bacteriol.">
        <title>Complete Genome Sequence of Helicobacter cinaedi Type Strain ATCC BAA-847.</title>
        <authorList>
            <person name="Miyoshi-Akiyama T."/>
            <person name="Takeshita N."/>
            <person name="Ohmagari N."/>
            <person name="Kirikae T."/>
        </authorList>
    </citation>
    <scope>NUCLEOTIDE SEQUENCE [LARGE SCALE GENOMIC DNA]</scope>
    <source>
        <strain evidence="3 6">ATCC BAA-847</strain>
    </source>
</reference>
<keyword evidence="1" id="KW-0732">Signal</keyword>
<feature type="chain" id="PRO_5042462258" evidence="1">
    <location>
        <begin position="18"/>
        <end position="186"/>
    </location>
</feature>
<evidence type="ECO:0000259" key="2">
    <source>
        <dbReference type="SMART" id="SM00867"/>
    </source>
</evidence>
<evidence type="ECO:0000313" key="6">
    <source>
        <dbReference type="Proteomes" id="UP000006036"/>
    </source>
</evidence>
<dbReference type="AlphaFoldDB" id="A0AAI8MQV1"/>
<feature type="domain" description="Lipid/polyisoprenoid-binding YceI-like" evidence="2">
    <location>
        <begin position="17"/>
        <end position="186"/>
    </location>
</feature>
<gene>
    <name evidence="3" type="ORF">HCBAA847_2166</name>
    <name evidence="4" type="ORF">HCCG_00564</name>
</gene>
<dbReference type="GeneID" id="66540305"/>
<keyword evidence="5" id="KW-1185">Reference proteome</keyword>
<evidence type="ECO:0000313" key="5">
    <source>
        <dbReference type="Proteomes" id="UP000005755"/>
    </source>
</evidence>